<evidence type="ECO:0000256" key="3">
    <source>
        <dbReference type="ARBA" id="ARBA00022989"/>
    </source>
</evidence>
<reference evidence="6" key="1">
    <citation type="submission" date="2014-07" db="EMBL/GenBank/DDBJ databases">
        <authorList>
            <person name="Urmite Genomes Urmite Genomes"/>
        </authorList>
    </citation>
    <scope>NUCLEOTIDE SEQUENCE</scope>
    <source>
        <strain evidence="6">13S34_air</strain>
    </source>
</reference>
<accession>A0A078LZL1</accession>
<organism evidence="6">
    <name type="scientific">Metalysinibacillus saudimassiliensis</name>
    <dbReference type="NCBI Taxonomy" id="1461583"/>
    <lineage>
        <taxon>Bacteria</taxon>
        <taxon>Bacillati</taxon>
        <taxon>Bacillota</taxon>
        <taxon>Bacilli</taxon>
        <taxon>Bacillales</taxon>
        <taxon>Caryophanaceae</taxon>
        <taxon>Metalysinibacillus</taxon>
    </lineage>
</organism>
<keyword evidence="4 5" id="KW-0472">Membrane</keyword>
<keyword evidence="3 5" id="KW-1133">Transmembrane helix</keyword>
<dbReference type="HOGENOM" id="CLU_104196_4_1_9"/>
<evidence type="ECO:0000256" key="2">
    <source>
        <dbReference type="ARBA" id="ARBA00022692"/>
    </source>
</evidence>
<dbReference type="PATRIC" id="fig|1461583.4.peg.75"/>
<name>A0A078LZL1_9BACL</name>
<evidence type="ECO:0000256" key="1">
    <source>
        <dbReference type="ARBA" id="ARBA00004141"/>
    </source>
</evidence>
<dbReference type="Pfam" id="PF09685">
    <property type="entry name" value="MamF_MmsF"/>
    <property type="match status" value="1"/>
</dbReference>
<feature type="transmembrane region" description="Helical" evidence="5">
    <location>
        <begin position="45"/>
        <end position="67"/>
    </location>
</feature>
<feature type="transmembrane region" description="Helical" evidence="5">
    <location>
        <begin position="73"/>
        <end position="91"/>
    </location>
</feature>
<comment type="subcellular location">
    <subcellularLocation>
        <location evidence="1">Membrane</location>
        <topology evidence="1">Multi-pass membrane protein</topology>
    </subcellularLocation>
</comment>
<dbReference type="AlphaFoldDB" id="A0A078LZL1"/>
<evidence type="ECO:0000256" key="5">
    <source>
        <dbReference type="SAM" id="Phobius"/>
    </source>
</evidence>
<evidence type="ECO:0000256" key="4">
    <source>
        <dbReference type="ARBA" id="ARBA00023136"/>
    </source>
</evidence>
<evidence type="ECO:0000313" key="6">
    <source>
        <dbReference type="EMBL" id="CDZ99390.1"/>
    </source>
</evidence>
<keyword evidence="2 5" id="KW-0812">Transmembrane</keyword>
<sequence length="105" mass="11879">MDNKLSKIIVHSSFYYAPFLVPVIMFFIATLVTNDEEVRRLSVQAVLFQIVLAVLLSVSWAFTFLIIGFPFLIIFGLIYICAPIIGIIRALQGEAWNYPIVGRLV</sequence>
<feature type="transmembrane region" description="Helical" evidence="5">
    <location>
        <begin position="14"/>
        <end position="33"/>
    </location>
</feature>
<proteinExistence type="predicted"/>
<protein>
    <submittedName>
        <fullName evidence="6">Chloroplast import component protein (Tic20)</fullName>
    </submittedName>
</protein>
<gene>
    <name evidence="6" type="ORF">BN1050_00076</name>
</gene>
<dbReference type="InterPro" id="IPR019109">
    <property type="entry name" value="MamF_MmsF"/>
</dbReference>
<dbReference type="EMBL" id="LN483073">
    <property type="protein sequence ID" value="CDZ99390.1"/>
    <property type="molecule type" value="Genomic_DNA"/>
</dbReference>